<proteinExistence type="predicted"/>
<feature type="transmembrane region" description="Helical" evidence="1">
    <location>
        <begin position="194"/>
        <end position="213"/>
    </location>
</feature>
<sequence>MIEKKWKQKSWQGTIPWSSSMKIYKYKDLFALLTTVGWISFIYSAFMGFHYWYLGFVFFFWFCLSILNYRHETTFWLLKNRRSRFIKYYLALVVLGFVADYVIGQQLVNLWSYRIYSSISDWFRLYFLIYPLGGLSVVELIYFLASILKEKVVLIHDDVKNLFVNKLTHVTDTILVLIILTCLILKNFNLFNNIQIIFMIVFPIWIILTTLKLKYYIKHFTHWIAIVVTTAILSIFMHEIPNVAVYEWKYYPPEFFSFQIWGISIWVVVGWYFLVLVMLKYWIQIVLLKDRK</sequence>
<feature type="transmembrane region" description="Helical" evidence="1">
    <location>
        <begin position="258"/>
        <end position="283"/>
    </location>
</feature>
<dbReference type="EMBL" id="MFVR01000032">
    <property type="protein sequence ID" value="OGJ00803.1"/>
    <property type="molecule type" value="Genomic_DNA"/>
</dbReference>
<organism evidence="2 3">
    <name type="scientific">Candidatus Nomurabacteria bacterium RIFCSPLOWO2_12_FULL_37_8</name>
    <dbReference type="NCBI Taxonomy" id="1801793"/>
    <lineage>
        <taxon>Bacteria</taxon>
        <taxon>Candidatus Nomuraibacteriota</taxon>
    </lineage>
</organism>
<keyword evidence="1" id="KW-0812">Transmembrane</keyword>
<feature type="transmembrane region" description="Helical" evidence="1">
    <location>
        <begin position="169"/>
        <end position="188"/>
    </location>
</feature>
<comment type="caution">
    <text evidence="2">The sequence shown here is derived from an EMBL/GenBank/DDBJ whole genome shotgun (WGS) entry which is preliminary data.</text>
</comment>
<gene>
    <name evidence="2" type="ORF">A3G98_01915</name>
</gene>
<feature type="transmembrane region" description="Helical" evidence="1">
    <location>
        <begin position="29"/>
        <end position="46"/>
    </location>
</feature>
<evidence type="ECO:0000313" key="2">
    <source>
        <dbReference type="EMBL" id="OGJ00803.1"/>
    </source>
</evidence>
<evidence type="ECO:0000313" key="3">
    <source>
        <dbReference type="Proteomes" id="UP000178661"/>
    </source>
</evidence>
<keyword evidence="1" id="KW-1133">Transmembrane helix</keyword>
<reference evidence="2 3" key="1">
    <citation type="journal article" date="2016" name="Nat. Commun.">
        <title>Thousands of microbial genomes shed light on interconnected biogeochemical processes in an aquifer system.</title>
        <authorList>
            <person name="Anantharaman K."/>
            <person name="Brown C.T."/>
            <person name="Hug L.A."/>
            <person name="Sharon I."/>
            <person name="Castelle C.J."/>
            <person name="Probst A.J."/>
            <person name="Thomas B.C."/>
            <person name="Singh A."/>
            <person name="Wilkins M.J."/>
            <person name="Karaoz U."/>
            <person name="Brodie E.L."/>
            <person name="Williams K.H."/>
            <person name="Hubbard S.S."/>
            <person name="Banfield J.F."/>
        </authorList>
    </citation>
    <scope>NUCLEOTIDE SEQUENCE [LARGE SCALE GENOMIC DNA]</scope>
</reference>
<feature type="transmembrane region" description="Helical" evidence="1">
    <location>
        <begin position="128"/>
        <end position="148"/>
    </location>
</feature>
<protein>
    <submittedName>
        <fullName evidence="2">Uncharacterized protein</fullName>
    </submittedName>
</protein>
<accession>A0A1F6Y339</accession>
<keyword evidence="1" id="KW-0472">Membrane</keyword>
<feature type="transmembrane region" description="Helical" evidence="1">
    <location>
        <begin position="52"/>
        <end position="69"/>
    </location>
</feature>
<feature type="transmembrane region" description="Helical" evidence="1">
    <location>
        <begin position="89"/>
        <end position="108"/>
    </location>
</feature>
<feature type="transmembrane region" description="Helical" evidence="1">
    <location>
        <begin position="220"/>
        <end position="238"/>
    </location>
</feature>
<dbReference type="AlphaFoldDB" id="A0A1F6Y339"/>
<dbReference type="Proteomes" id="UP000178661">
    <property type="component" value="Unassembled WGS sequence"/>
</dbReference>
<name>A0A1F6Y339_9BACT</name>
<evidence type="ECO:0000256" key="1">
    <source>
        <dbReference type="SAM" id="Phobius"/>
    </source>
</evidence>